<dbReference type="CDD" id="cd03396">
    <property type="entry name" value="PAP2_like_6"/>
    <property type="match status" value="1"/>
</dbReference>
<keyword evidence="2" id="KW-1133">Transmembrane helix</keyword>
<sequence length="263" mass="28174">MSPISPPAAVRPTPAFYFSTHVLGVTLMLACLAWWANASGLDLAIARALFSAPLDDFPLHTNRWLELIGHRMVLALPIGMALGAIGVVAASYRIPAWRHLRGAALAVAATCIVGQLAVTQLKHHTTLPRPFDLETLGGYTPYPLSWWTWDRAKAGGALPSGHAGAGYSMLTLYFAGWAAQRPGWRWWGLAVGIAAGLGFSVVRVLQGAHFLSQTLWSAALMWLLAALFFWPVLRGPTASRGPARMPGVQFSSTPGSHSENAGT</sequence>
<accession>A0A120LHX5</accession>
<feature type="transmembrane region" description="Helical" evidence="2">
    <location>
        <begin position="15"/>
        <end position="37"/>
    </location>
</feature>
<protein>
    <submittedName>
        <fullName evidence="4">PAP2 family protein</fullName>
    </submittedName>
</protein>
<dbReference type="EMBL" id="CP014060">
    <property type="protein sequence ID" value="AMG38631.1"/>
    <property type="molecule type" value="Genomic_DNA"/>
</dbReference>
<dbReference type="SUPFAM" id="SSF48317">
    <property type="entry name" value="Acid phosphatase/Vanadium-dependent haloperoxidase"/>
    <property type="match status" value="1"/>
</dbReference>
<dbReference type="AlphaFoldDB" id="A0A120LHX5"/>
<evidence type="ECO:0000313" key="5">
    <source>
        <dbReference type="Proteomes" id="UP000060602"/>
    </source>
</evidence>
<proteinExistence type="predicted"/>
<name>A0A120LHX5_ALCXX</name>
<keyword evidence="2" id="KW-0812">Transmembrane</keyword>
<feature type="transmembrane region" description="Helical" evidence="2">
    <location>
        <begin position="214"/>
        <end position="233"/>
    </location>
</feature>
<feature type="transmembrane region" description="Helical" evidence="2">
    <location>
        <begin position="100"/>
        <end position="119"/>
    </location>
</feature>
<dbReference type="Proteomes" id="UP000060602">
    <property type="component" value="Chromosome"/>
</dbReference>
<evidence type="ECO:0000259" key="3">
    <source>
        <dbReference type="Pfam" id="PF01569"/>
    </source>
</evidence>
<feature type="transmembrane region" description="Helical" evidence="2">
    <location>
        <begin position="186"/>
        <end position="208"/>
    </location>
</feature>
<dbReference type="Pfam" id="PF01569">
    <property type="entry name" value="PAP2"/>
    <property type="match status" value="1"/>
</dbReference>
<dbReference type="Gene3D" id="1.20.144.10">
    <property type="entry name" value="Phosphatidic acid phosphatase type 2/haloperoxidase"/>
    <property type="match status" value="1"/>
</dbReference>
<feature type="compositionally biased region" description="Polar residues" evidence="1">
    <location>
        <begin position="249"/>
        <end position="263"/>
    </location>
</feature>
<keyword evidence="2" id="KW-0472">Membrane</keyword>
<dbReference type="InterPro" id="IPR036938">
    <property type="entry name" value="PAP2/HPO_sf"/>
</dbReference>
<dbReference type="InterPro" id="IPR000326">
    <property type="entry name" value="PAP2/HPO"/>
</dbReference>
<dbReference type="RefSeq" id="WP_035359542.1">
    <property type="nucleotide sequence ID" value="NZ_CP014060.2"/>
</dbReference>
<organism evidence="4 5">
    <name type="scientific">Alcaligenes xylosoxydans xylosoxydans</name>
    <name type="common">Achromobacter xylosoxidans</name>
    <dbReference type="NCBI Taxonomy" id="85698"/>
    <lineage>
        <taxon>Bacteria</taxon>
        <taxon>Pseudomonadati</taxon>
        <taxon>Pseudomonadota</taxon>
        <taxon>Betaproteobacteria</taxon>
        <taxon>Burkholderiales</taxon>
        <taxon>Alcaligenaceae</taxon>
        <taxon>Achromobacter</taxon>
    </lineage>
</organism>
<gene>
    <name evidence="4" type="ORF">AL504_22955</name>
</gene>
<evidence type="ECO:0000256" key="1">
    <source>
        <dbReference type="SAM" id="MobiDB-lite"/>
    </source>
</evidence>
<reference evidence="5" key="1">
    <citation type="submission" date="2015-12" db="EMBL/GenBank/DDBJ databases">
        <title>FDA dAtabase for Regulatory Grade micrObial Sequences (FDA-ARGOS): Supporting development and validation of Infectious Disease Dx tests.</title>
        <authorList>
            <person name="Case J."/>
            <person name="Tallon L."/>
            <person name="Sadzewicz L."/>
            <person name="Sengamalay N."/>
            <person name="Ott S."/>
            <person name="Godinez A."/>
            <person name="Nagaraj S."/>
            <person name="Nadendla S."/>
            <person name="Sichtig H."/>
        </authorList>
    </citation>
    <scope>NUCLEOTIDE SEQUENCE [LARGE SCALE GENOMIC DNA]</scope>
    <source>
        <strain evidence="5">FDAARGOS_147</strain>
    </source>
</reference>
<feature type="transmembrane region" description="Helical" evidence="2">
    <location>
        <begin position="73"/>
        <end position="94"/>
    </location>
</feature>
<feature type="domain" description="Phosphatidic acid phosphatase type 2/haloperoxidase" evidence="3">
    <location>
        <begin position="104"/>
        <end position="230"/>
    </location>
</feature>
<evidence type="ECO:0000313" key="4">
    <source>
        <dbReference type="EMBL" id="AMG38631.1"/>
    </source>
</evidence>
<evidence type="ECO:0000256" key="2">
    <source>
        <dbReference type="SAM" id="Phobius"/>
    </source>
</evidence>
<feature type="region of interest" description="Disordered" evidence="1">
    <location>
        <begin position="244"/>
        <end position="263"/>
    </location>
</feature>